<evidence type="ECO:0000313" key="3">
    <source>
        <dbReference type="Proteomes" id="UP000294847"/>
    </source>
</evidence>
<feature type="compositionally biased region" description="Pro residues" evidence="1">
    <location>
        <begin position="16"/>
        <end position="27"/>
    </location>
</feature>
<evidence type="ECO:0000313" key="2">
    <source>
        <dbReference type="EMBL" id="QBZ57029.1"/>
    </source>
</evidence>
<gene>
    <name evidence="2" type="ORF">PoMZ_01948</name>
</gene>
<dbReference type="AlphaFoldDB" id="A0A4P7N3L5"/>
<proteinExistence type="predicted"/>
<dbReference type="EMBL" id="CP034205">
    <property type="protein sequence ID" value="QBZ57029.1"/>
    <property type="molecule type" value="Genomic_DNA"/>
</dbReference>
<feature type="region of interest" description="Disordered" evidence="1">
    <location>
        <begin position="227"/>
        <end position="250"/>
    </location>
</feature>
<accession>A0A4P7N3L5</accession>
<evidence type="ECO:0000256" key="1">
    <source>
        <dbReference type="SAM" id="MobiDB-lite"/>
    </source>
</evidence>
<reference evidence="2 3" key="1">
    <citation type="journal article" date="2019" name="Mol. Biol. Evol.">
        <title>Blast fungal genomes show frequent chromosomal changes, gene gains and losses, and effector gene turnover.</title>
        <authorList>
            <person name="Gomez Luciano L.B."/>
            <person name="Jason Tsai I."/>
            <person name="Chuma I."/>
            <person name="Tosa Y."/>
            <person name="Chen Y.H."/>
            <person name="Li J.Y."/>
            <person name="Li M.Y."/>
            <person name="Jade Lu M.Y."/>
            <person name="Nakayashiki H."/>
            <person name="Li W.H."/>
        </authorList>
    </citation>
    <scope>NUCLEOTIDE SEQUENCE [LARGE SCALE GENOMIC DNA]</scope>
    <source>
        <strain evidence="2">MZ5-1-6</strain>
    </source>
</reference>
<name>A0A4P7N3L5_PYROR</name>
<dbReference type="Proteomes" id="UP000294847">
    <property type="component" value="Chromosome 2"/>
</dbReference>
<sequence>MCRTAHDILTPLLLPIPPDRTPPPLPGPIRSRSPWNLERGDDLTGKNIPSPDLAVLIGGVVRAGIAAQLVAGDDEPLPRAEQALHAEALVPPPALGAVRAQTGASGAVHQAQGAVERADEERVAVAREAEAGDAGADNVDDAPAHADIVGADAAVHAAHHDLGVAHRQRRDAVARVRQGLDRLGSIAAALAVPELDRRVEASADEDRVAVAAERHAVDPARVPVVAEPPQRCSSRHVPQEDGAVAAARGKARIVPRDCEG</sequence>
<protein>
    <submittedName>
        <fullName evidence="2">Uncharacterized protein</fullName>
    </submittedName>
</protein>
<feature type="region of interest" description="Disordered" evidence="1">
    <location>
        <begin position="16"/>
        <end position="48"/>
    </location>
</feature>
<organism evidence="2 3">
    <name type="scientific">Pyricularia oryzae</name>
    <name type="common">Rice blast fungus</name>
    <name type="synonym">Magnaporthe oryzae</name>
    <dbReference type="NCBI Taxonomy" id="318829"/>
    <lineage>
        <taxon>Eukaryota</taxon>
        <taxon>Fungi</taxon>
        <taxon>Dikarya</taxon>
        <taxon>Ascomycota</taxon>
        <taxon>Pezizomycotina</taxon>
        <taxon>Sordariomycetes</taxon>
        <taxon>Sordariomycetidae</taxon>
        <taxon>Magnaporthales</taxon>
        <taxon>Pyriculariaceae</taxon>
        <taxon>Pyricularia</taxon>
    </lineage>
</organism>